<evidence type="ECO:0000313" key="7">
    <source>
        <dbReference type="Proteomes" id="UP000324233"/>
    </source>
</evidence>
<dbReference type="AlphaFoldDB" id="A0A5B9WDF2"/>
<keyword evidence="3" id="KW-0175">Coiled coil</keyword>
<reference evidence="6 7" key="1">
    <citation type="submission" date="2019-08" db="EMBL/GenBank/DDBJ databases">
        <title>Deep-cultivation of Planctomycetes and their phenomic and genomic characterization uncovers novel biology.</title>
        <authorList>
            <person name="Wiegand S."/>
            <person name="Jogler M."/>
            <person name="Boedeker C."/>
            <person name="Pinto D."/>
            <person name="Vollmers J."/>
            <person name="Rivas-Marin E."/>
            <person name="Kohn T."/>
            <person name="Peeters S.H."/>
            <person name="Heuer A."/>
            <person name="Rast P."/>
            <person name="Oberbeckmann S."/>
            <person name="Bunk B."/>
            <person name="Jeske O."/>
            <person name="Meyerdierks A."/>
            <person name="Storesund J.E."/>
            <person name="Kallscheuer N."/>
            <person name="Luecker S."/>
            <person name="Lage O.M."/>
            <person name="Pohl T."/>
            <person name="Merkel B.J."/>
            <person name="Hornburger P."/>
            <person name="Mueller R.-W."/>
            <person name="Bruemmer F."/>
            <person name="Labrenz M."/>
            <person name="Spormann A.M."/>
            <person name="Op den Camp H."/>
            <person name="Overmann J."/>
            <person name="Amann R."/>
            <person name="Jetten M.S.M."/>
            <person name="Mascher T."/>
            <person name="Medema M.H."/>
            <person name="Devos D.P."/>
            <person name="Kaster A.-K."/>
            <person name="Ovreas L."/>
            <person name="Rohde M."/>
            <person name="Galperin M.Y."/>
            <person name="Jogler C."/>
        </authorList>
    </citation>
    <scope>NUCLEOTIDE SEQUENCE [LARGE SCALE GENOMIC DNA]</scope>
    <source>
        <strain evidence="6 7">OJF2</strain>
    </source>
</reference>
<feature type="modified residue" description="4-aspartylphosphate" evidence="2">
    <location>
        <position position="55"/>
    </location>
</feature>
<dbReference type="PROSITE" id="PS50110">
    <property type="entry name" value="RESPONSE_REGULATORY"/>
    <property type="match status" value="1"/>
</dbReference>
<organism evidence="6 7">
    <name type="scientific">Aquisphaera giovannonii</name>
    <dbReference type="NCBI Taxonomy" id="406548"/>
    <lineage>
        <taxon>Bacteria</taxon>
        <taxon>Pseudomonadati</taxon>
        <taxon>Planctomycetota</taxon>
        <taxon>Planctomycetia</taxon>
        <taxon>Isosphaerales</taxon>
        <taxon>Isosphaeraceae</taxon>
        <taxon>Aquisphaera</taxon>
    </lineage>
</organism>
<feature type="domain" description="Response regulatory" evidence="5">
    <location>
        <begin position="7"/>
        <end position="121"/>
    </location>
</feature>
<dbReference type="EMBL" id="CP042997">
    <property type="protein sequence ID" value="QEH37981.1"/>
    <property type="molecule type" value="Genomic_DNA"/>
</dbReference>
<dbReference type="PANTHER" id="PTHR44591">
    <property type="entry name" value="STRESS RESPONSE REGULATOR PROTEIN 1"/>
    <property type="match status" value="1"/>
</dbReference>
<dbReference type="SUPFAM" id="SSF52172">
    <property type="entry name" value="CheY-like"/>
    <property type="match status" value="1"/>
</dbReference>
<protein>
    <submittedName>
        <fullName evidence="6">Hydrogenase transcriptional regulatory protein hupR1</fullName>
    </submittedName>
</protein>
<feature type="region of interest" description="Disordered" evidence="4">
    <location>
        <begin position="160"/>
        <end position="185"/>
    </location>
</feature>
<gene>
    <name evidence="6" type="primary">hupR1</name>
    <name evidence="6" type="ORF">OJF2_65770</name>
</gene>
<evidence type="ECO:0000256" key="4">
    <source>
        <dbReference type="SAM" id="MobiDB-lite"/>
    </source>
</evidence>
<keyword evidence="7" id="KW-1185">Reference proteome</keyword>
<dbReference type="InterPro" id="IPR001789">
    <property type="entry name" value="Sig_transdc_resp-reg_receiver"/>
</dbReference>
<dbReference type="Gene3D" id="3.40.50.2300">
    <property type="match status" value="1"/>
</dbReference>
<dbReference type="OrthoDB" id="9802066at2"/>
<sequence>MPSPKHCLLVVDDEPHVCDSVHDLLRREFRVLKAHSAAEGYEIMQREEVHIVMSDQRMPQISGVELLTKLKARHPGAIRMLFTGFADLESVIAAINQGHIFQFLRKPWQPEELLDAVRQAAAEYDRLEVAARERDELISEIRDLKSRFVALEAEVRRISAGHAPPGMDPVPAGGPDSPDSGEASN</sequence>
<accession>A0A5B9WDF2</accession>
<dbReference type="Proteomes" id="UP000324233">
    <property type="component" value="Chromosome"/>
</dbReference>
<evidence type="ECO:0000313" key="6">
    <source>
        <dbReference type="EMBL" id="QEH37981.1"/>
    </source>
</evidence>
<evidence type="ECO:0000256" key="3">
    <source>
        <dbReference type="SAM" id="Coils"/>
    </source>
</evidence>
<dbReference type="InterPro" id="IPR011006">
    <property type="entry name" value="CheY-like_superfamily"/>
</dbReference>
<evidence type="ECO:0000256" key="2">
    <source>
        <dbReference type="PROSITE-ProRule" id="PRU00169"/>
    </source>
</evidence>
<dbReference type="CDD" id="cd17569">
    <property type="entry name" value="REC_HupR-like"/>
    <property type="match status" value="1"/>
</dbReference>
<dbReference type="InterPro" id="IPR050595">
    <property type="entry name" value="Bact_response_regulator"/>
</dbReference>
<dbReference type="RefSeq" id="WP_148597475.1">
    <property type="nucleotide sequence ID" value="NZ_CP042997.1"/>
</dbReference>
<dbReference type="Pfam" id="PF00072">
    <property type="entry name" value="Response_reg"/>
    <property type="match status" value="1"/>
</dbReference>
<proteinExistence type="predicted"/>
<dbReference type="PANTHER" id="PTHR44591:SF19">
    <property type="entry name" value="TWO-COMPONENT RESPONSE REGULATOR-RELATED"/>
    <property type="match status" value="1"/>
</dbReference>
<evidence type="ECO:0000259" key="5">
    <source>
        <dbReference type="PROSITE" id="PS50110"/>
    </source>
</evidence>
<dbReference type="SMART" id="SM00448">
    <property type="entry name" value="REC"/>
    <property type="match status" value="1"/>
</dbReference>
<keyword evidence="1 2" id="KW-0597">Phosphoprotein</keyword>
<name>A0A5B9WDF2_9BACT</name>
<evidence type="ECO:0000256" key="1">
    <source>
        <dbReference type="ARBA" id="ARBA00022553"/>
    </source>
</evidence>
<feature type="coiled-coil region" evidence="3">
    <location>
        <begin position="127"/>
        <end position="154"/>
    </location>
</feature>
<dbReference type="GO" id="GO:0000160">
    <property type="term" value="P:phosphorelay signal transduction system"/>
    <property type="evidence" value="ECO:0007669"/>
    <property type="project" value="InterPro"/>
</dbReference>
<dbReference type="KEGG" id="agv:OJF2_65770"/>